<reference evidence="1" key="1">
    <citation type="submission" date="2021-03" db="EMBL/GenBank/DDBJ databases">
        <title>Fibrella sp. HMF5335 genome sequencing and assembly.</title>
        <authorList>
            <person name="Kang H."/>
            <person name="Kim H."/>
            <person name="Bae S."/>
            <person name="Joh K."/>
        </authorList>
    </citation>
    <scope>NUCLEOTIDE SEQUENCE</scope>
    <source>
        <strain evidence="1">HMF5335</strain>
    </source>
</reference>
<name>A0A939K5M6_9BACT</name>
<evidence type="ECO:0000313" key="1">
    <source>
        <dbReference type="EMBL" id="MBO0937928.1"/>
    </source>
</evidence>
<comment type="caution">
    <text evidence="1">The sequence shown here is derived from an EMBL/GenBank/DDBJ whole genome shotgun (WGS) entry which is preliminary data.</text>
</comment>
<gene>
    <name evidence="1" type="ORF">J2I47_15330</name>
</gene>
<organism evidence="1 2">
    <name type="scientific">Fibrella rubiginis</name>
    <dbReference type="NCBI Taxonomy" id="2817060"/>
    <lineage>
        <taxon>Bacteria</taxon>
        <taxon>Pseudomonadati</taxon>
        <taxon>Bacteroidota</taxon>
        <taxon>Cytophagia</taxon>
        <taxon>Cytophagales</taxon>
        <taxon>Spirosomataceae</taxon>
        <taxon>Fibrella</taxon>
    </lineage>
</organism>
<dbReference type="AlphaFoldDB" id="A0A939K5M6"/>
<dbReference type="InterPro" id="IPR019619">
    <property type="entry name" value="DUF2490"/>
</dbReference>
<dbReference type="Pfam" id="PF10677">
    <property type="entry name" value="DUF2490"/>
    <property type="match status" value="1"/>
</dbReference>
<dbReference type="EMBL" id="JAFMYV010000007">
    <property type="protein sequence ID" value="MBO0937928.1"/>
    <property type="molecule type" value="Genomic_DNA"/>
</dbReference>
<dbReference type="Proteomes" id="UP000664034">
    <property type="component" value="Unassembled WGS sequence"/>
</dbReference>
<evidence type="ECO:0000313" key="2">
    <source>
        <dbReference type="Proteomes" id="UP000664034"/>
    </source>
</evidence>
<protein>
    <submittedName>
        <fullName evidence="1">DUF2490 domain-containing protein</fullName>
    </submittedName>
</protein>
<accession>A0A939K5M6</accession>
<keyword evidence="2" id="KW-1185">Reference proteome</keyword>
<sequence>MSISFLLSKPPVLCAQTYSHTAVWLRLAPTYSFTTHWSALTDLYYRRQSHPDYGLLNPLHSPLLLAGRIGIGYRSKRWLYTVYPVSYFYTNPALANASDLRRAPVAEWRPSVLAEWTLDMPRRSALRLRAGYEYRLFTNPDLADIGRFRARAAWRQGIGPHAYGQLWNETLLYAPPYATSTNNLFEINRTNLAVGYAISNLATVEVGYQFTHRQRRSQVEFDEEHALTLTLFTKLSR</sequence>
<dbReference type="RefSeq" id="WP_207365463.1">
    <property type="nucleotide sequence ID" value="NZ_JAFMYV010000007.1"/>
</dbReference>
<proteinExistence type="predicted"/>